<keyword evidence="2" id="KW-1185">Reference proteome</keyword>
<dbReference type="Proteomes" id="UP001141806">
    <property type="component" value="Unassembled WGS sequence"/>
</dbReference>
<sequence length="120" mass="13321">MDKPEINGLVAAAPSGRQAKLTAAQGRRQNATQLAMILALQDLQYFPKQSTRSPPPSPDQMTTPRSSALNLLFCYVEKGINLVHEFVERSVIHEVPVGYEISNDFMVIPNSSVLKKRGWI</sequence>
<accession>A0A9Q0K2E2</accession>
<dbReference type="EMBL" id="JAMYWD010000010">
    <property type="protein sequence ID" value="KAJ4958983.1"/>
    <property type="molecule type" value="Genomic_DNA"/>
</dbReference>
<protein>
    <submittedName>
        <fullName evidence="1">Uncharacterized protein</fullName>
    </submittedName>
</protein>
<reference evidence="1" key="1">
    <citation type="journal article" date="2023" name="Plant J.">
        <title>The genome of the king protea, Protea cynaroides.</title>
        <authorList>
            <person name="Chang J."/>
            <person name="Duong T.A."/>
            <person name="Schoeman C."/>
            <person name="Ma X."/>
            <person name="Roodt D."/>
            <person name="Barker N."/>
            <person name="Li Z."/>
            <person name="Van de Peer Y."/>
            <person name="Mizrachi E."/>
        </authorList>
    </citation>
    <scope>NUCLEOTIDE SEQUENCE</scope>
    <source>
        <tissue evidence="1">Young leaves</tissue>
    </source>
</reference>
<gene>
    <name evidence="1" type="ORF">NE237_026094</name>
</gene>
<comment type="caution">
    <text evidence="1">The sequence shown here is derived from an EMBL/GenBank/DDBJ whole genome shotgun (WGS) entry which is preliminary data.</text>
</comment>
<name>A0A9Q0K2E2_9MAGN</name>
<dbReference type="AlphaFoldDB" id="A0A9Q0K2E2"/>
<evidence type="ECO:0000313" key="1">
    <source>
        <dbReference type="EMBL" id="KAJ4958983.1"/>
    </source>
</evidence>
<proteinExistence type="predicted"/>
<evidence type="ECO:0000313" key="2">
    <source>
        <dbReference type="Proteomes" id="UP001141806"/>
    </source>
</evidence>
<organism evidence="1 2">
    <name type="scientific">Protea cynaroides</name>
    <dbReference type="NCBI Taxonomy" id="273540"/>
    <lineage>
        <taxon>Eukaryota</taxon>
        <taxon>Viridiplantae</taxon>
        <taxon>Streptophyta</taxon>
        <taxon>Embryophyta</taxon>
        <taxon>Tracheophyta</taxon>
        <taxon>Spermatophyta</taxon>
        <taxon>Magnoliopsida</taxon>
        <taxon>Proteales</taxon>
        <taxon>Proteaceae</taxon>
        <taxon>Protea</taxon>
    </lineage>
</organism>